<name>A0A9P4PWL3_9PLEO</name>
<feature type="compositionally biased region" description="Basic and acidic residues" evidence="9">
    <location>
        <begin position="1"/>
        <end position="17"/>
    </location>
</feature>
<reference evidence="10" key="1">
    <citation type="journal article" date="2020" name="Stud. Mycol.">
        <title>101 Dothideomycetes genomes: a test case for predicting lifestyles and emergence of pathogens.</title>
        <authorList>
            <person name="Haridas S."/>
            <person name="Albert R."/>
            <person name="Binder M."/>
            <person name="Bloem J."/>
            <person name="Labutti K."/>
            <person name="Salamov A."/>
            <person name="Andreopoulos B."/>
            <person name="Baker S."/>
            <person name="Barry K."/>
            <person name="Bills G."/>
            <person name="Bluhm B."/>
            <person name="Cannon C."/>
            <person name="Castanera R."/>
            <person name="Culley D."/>
            <person name="Daum C."/>
            <person name="Ezra D."/>
            <person name="Gonzalez J."/>
            <person name="Henrissat B."/>
            <person name="Kuo A."/>
            <person name="Liang C."/>
            <person name="Lipzen A."/>
            <person name="Lutzoni F."/>
            <person name="Magnuson J."/>
            <person name="Mondo S."/>
            <person name="Nolan M."/>
            <person name="Ohm R."/>
            <person name="Pangilinan J."/>
            <person name="Park H.-J."/>
            <person name="Ramirez L."/>
            <person name="Alfaro M."/>
            <person name="Sun H."/>
            <person name="Tritt A."/>
            <person name="Yoshinaga Y."/>
            <person name="Zwiers L.-H."/>
            <person name="Turgeon B."/>
            <person name="Goodwin S."/>
            <person name="Spatafora J."/>
            <person name="Crous P."/>
            <person name="Grigoriev I."/>
        </authorList>
    </citation>
    <scope>NUCLEOTIDE SEQUENCE</scope>
    <source>
        <strain evidence="10">CBS 690.94</strain>
    </source>
</reference>
<evidence type="ECO:0000313" key="10">
    <source>
        <dbReference type="EMBL" id="KAF2450673.1"/>
    </source>
</evidence>
<accession>A0A9P4PWL3</accession>
<dbReference type="PROSITE" id="PS00115">
    <property type="entry name" value="RNA_POL_II_REPEAT"/>
    <property type="match status" value="1"/>
</dbReference>
<dbReference type="GO" id="GO:0005634">
    <property type="term" value="C:nucleus"/>
    <property type="evidence" value="ECO:0007669"/>
    <property type="project" value="UniProtKB-SubCell"/>
</dbReference>
<evidence type="ECO:0000256" key="5">
    <source>
        <dbReference type="ARBA" id="ARBA00022833"/>
    </source>
</evidence>
<evidence type="ECO:0000256" key="7">
    <source>
        <dbReference type="ARBA" id="ARBA00023163"/>
    </source>
</evidence>
<keyword evidence="7" id="KW-0804">Transcription</keyword>
<dbReference type="GO" id="GO:0006366">
    <property type="term" value="P:transcription by RNA polymerase II"/>
    <property type="evidence" value="ECO:0007669"/>
    <property type="project" value="InterPro"/>
</dbReference>
<keyword evidence="3" id="KW-0479">Metal-binding</keyword>
<keyword evidence="5" id="KW-0862">Zinc</keyword>
<keyword evidence="2" id="KW-0597">Phosphoprotein</keyword>
<dbReference type="Proteomes" id="UP000799764">
    <property type="component" value="Unassembled WGS sequence"/>
</dbReference>
<proteinExistence type="predicted"/>
<keyword evidence="4" id="KW-0677">Repeat</keyword>
<evidence type="ECO:0000256" key="6">
    <source>
        <dbReference type="ARBA" id="ARBA00023125"/>
    </source>
</evidence>
<evidence type="ECO:0000256" key="2">
    <source>
        <dbReference type="ARBA" id="ARBA00022553"/>
    </source>
</evidence>
<evidence type="ECO:0000256" key="9">
    <source>
        <dbReference type="SAM" id="MobiDB-lite"/>
    </source>
</evidence>
<evidence type="ECO:0000313" key="11">
    <source>
        <dbReference type="Proteomes" id="UP000799764"/>
    </source>
</evidence>
<dbReference type="AlphaFoldDB" id="A0A9P4PWL3"/>
<dbReference type="InterPro" id="IPR000684">
    <property type="entry name" value="RNA_pol_II_repeat_euk"/>
</dbReference>
<dbReference type="GO" id="GO:0003677">
    <property type="term" value="F:DNA binding"/>
    <property type="evidence" value="ECO:0007669"/>
    <property type="project" value="UniProtKB-KW"/>
</dbReference>
<evidence type="ECO:0000256" key="3">
    <source>
        <dbReference type="ARBA" id="ARBA00022723"/>
    </source>
</evidence>
<sequence length="187" mass="20822">MDISDRDESLDGESQDHDIDEEASNGGEYAQYTEDRVAAVALMHYDEDMANTGTVTPPSRTRLNQVLRLDTTVAGLGQSSIEPQANDNSAPVIPPFSPLDQGGYSPMNFRFTENPLSFPNSPTSPFYSPRFPTQSPTFLDYSPTSPAYSPVSPRYSPTSPMGPQPWYKSSTEFEVRIVRFRRSRIGR</sequence>
<organism evidence="10 11">
    <name type="scientific">Karstenula rhodostoma CBS 690.94</name>
    <dbReference type="NCBI Taxonomy" id="1392251"/>
    <lineage>
        <taxon>Eukaryota</taxon>
        <taxon>Fungi</taxon>
        <taxon>Dikarya</taxon>
        <taxon>Ascomycota</taxon>
        <taxon>Pezizomycotina</taxon>
        <taxon>Dothideomycetes</taxon>
        <taxon>Pleosporomycetidae</taxon>
        <taxon>Pleosporales</taxon>
        <taxon>Massarineae</taxon>
        <taxon>Didymosphaeriaceae</taxon>
        <taxon>Karstenula</taxon>
    </lineage>
</organism>
<keyword evidence="6" id="KW-0238">DNA-binding</keyword>
<evidence type="ECO:0000256" key="4">
    <source>
        <dbReference type="ARBA" id="ARBA00022737"/>
    </source>
</evidence>
<evidence type="ECO:0000256" key="1">
    <source>
        <dbReference type="ARBA" id="ARBA00004123"/>
    </source>
</evidence>
<dbReference type="EMBL" id="MU001493">
    <property type="protein sequence ID" value="KAF2450673.1"/>
    <property type="molecule type" value="Genomic_DNA"/>
</dbReference>
<feature type="region of interest" description="Disordered" evidence="9">
    <location>
        <begin position="1"/>
        <end position="32"/>
    </location>
</feature>
<keyword evidence="11" id="KW-1185">Reference proteome</keyword>
<comment type="caution">
    <text evidence="10">The sequence shown here is derived from an EMBL/GenBank/DDBJ whole genome shotgun (WGS) entry which is preliminary data.</text>
</comment>
<gene>
    <name evidence="10" type="ORF">P171DRAFT_503277</name>
</gene>
<keyword evidence="8" id="KW-0539">Nucleus</keyword>
<protein>
    <submittedName>
        <fullName evidence="10">Uncharacterized protein</fullName>
    </submittedName>
</protein>
<comment type="subcellular location">
    <subcellularLocation>
        <location evidence="1">Nucleus</location>
    </subcellularLocation>
</comment>
<dbReference type="GO" id="GO:0046872">
    <property type="term" value="F:metal ion binding"/>
    <property type="evidence" value="ECO:0007669"/>
    <property type="project" value="UniProtKB-KW"/>
</dbReference>
<evidence type="ECO:0000256" key="8">
    <source>
        <dbReference type="ARBA" id="ARBA00023242"/>
    </source>
</evidence>